<evidence type="ECO:0000256" key="3">
    <source>
        <dbReference type="ARBA" id="ARBA00005100"/>
    </source>
</evidence>
<comment type="cofactor">
    <cofactor evidence="1">
        <name>NAD(+)</name>
        <dbReference type="ChEBI" id="CHEBI:57540"/>
    </cofactor>
</comment>
<evidence type="ECO:0000256" key="6">
    <source>
        <dbReference type="ARBA" id="ARBA00022692"/>
    </source>
</evidence>
<reference evidence="16 17" key="1">
    <citation type="submission" date="2017-11" db="EMBL/GenBank/DDBJ databases">
        <title>Evolution of Phototrophy in the Chloroflexi Phylum Driven by Horizontal Gene Transfer.</title>
        <authorList>
            <person name="Ward L.M."/>
            <person name="Hemp J."/>
            <person name="Shih P.M."/>
            <person name="Mcglynn S.E."/>
            <person name="Fischer W."/>
        </authorList>
    </citation>
    <scope>NUCLEOTIDE SEQUENCE [LARGE SCALE GENOMIC DNA]</scope>
    <source>
        <strain evidence="16">JP3_7</strain>
    </source>
</reference>
<dbReference type="Proteomes" id="UP000230790">
    <property type="component" value="Unassembled WGS sequence"/>
</dbReference>
<evidence type="ECO:0000256" key="2">
    <source>
        <dbReference type="ARBA" id="ARBA00004447"/>
    </source>
</evidence>
<name>A0A2M8QAG4_9CHLR</name>
<dbReference type="FunFam" id="3.40.50.720:FF:000065">
    <property type="entry name" value="UDP-glucuronic acid decarboxylase 1"/>
    <property type="match status" value="1"/>
</dbReference>
<dbReference type="InterPro" id="IPR016040">
    <property type="entry name" value="NAD(P)-bd_dom"/>
</dbReference>
<dbReference type="InterPro" id="IPR044516">
    <property type="entry name" value="UXS-like"/>
</dbReference>
<keyword evidence="11" id="KW-0333">Golgi apparatus</keyword>
<keyword evidence="14" id="KW-0456">Lyase</keyword>
<gene>
    <name evidence="16" type="ORF">CUN48_11920</name>
</gene>
<sequence length="319" mass="35255">MRILVTGGAGFIGSHVCDRLIADGHHVIAMDNFITGSRNNIAHLIGHPQFEFIECDIIESCWVQGPLDAVLNLASPASPVGYLDHPIETMLAGSHGTHNALELARRKGARFLQASTSEVYGDPLEHPQRESYWGNVNPIGVRSVYDEAKRFAEALTMAYHRKFGVATRIARIFNTYGPRMDIGDGRVVPNFVAQAVRNQPLTVYGDGSATRAFCYVSDLVDGLLRLLWSDEVMPVNIGSPHEMTILEFAQAVKAAAGPECASEIVFYQPRQERIADDPQRRQPDITRACTLLGWAPKVSLEEGLRKTIDYFRALVQQPA</sequence>
<dbReference type="GO" id="GO:0070403">
    <property type="term" value="F:NAD+ binding"/>
    <property type="evidence" value="ECO:0007669"/>
    <property type="project" value="InterPro"/>
</dbReference>
<dbReference type="PANTHER" id="PTHR43078">
    <property type="entry name" value="UDP-GLUCURONIC ACID DECARBOXYLASE-RELATED"/>
    <property type="match status" value="1"/>
</dbReference>
<evidence type="ECO:0000256" key="14">
    <source>
        <dbReference type="ARBA" id="ARBA00023239"/>
    </source>
</evidence>
<protein>
    <recommendedName>
        <fullName evidence="5">UDP-glucuronate decarboxylase</fullName>
        <ecNumber evidence="5">4.1.1.35</ecNumber>
    </recommendedName>
</protein>
<dbReference type="EMBL" id="PGTN01000093">
    <property type="protein sequence ID" value="PJF46803.1"/>
    <property type="molecule type" value="Genomic_DNA"/>
</dbReference>
<dbReference type="UniPathway" id="UPA00796">
    <property type="reaction ID" value="UER00771"/>
</dbReference>
<evidence type="ECO:0000256" key="8">
    <source>
        <dbReference type="ARBA" id="ARBA00022968"/>
    </source>
</evidence>
<keyword evidence="13" id="KW-0325">Glycoprotein</keyword>
<keyword evidence="7" id="KW-0210">Decarboxylase</keyword>
<dbReference type="GO" id="GO:0048040">
    <property type="term" value="F:UDP-glucuronate decarboxylase activity"/>
    <property type="evidence" value="ECO:0007669"/>
    <property type="project" value="UniProtKB-EC"/>
</dbReference>
<evidence type="ECO:0000256" key="4">
    <source>
        <dbReference type="ARBA" id="ARBA00007505"/>
    </source>
</evidence>
<dbReference type="CDD" id="cd05230">
    <property type="entry name" value="UGD_SDR_e"/>
    <property type="match status" value="1"/>
</dbReference>
<dbReference type="Gene3D" id="3.40.50.720">
    <property type="entry name" value="NAD(P)-binding Rossmann-like Domain"/>
    <property type="match status" value="1"/>
</dbReference>
<evidence type="ECO:0000256" key="9">
    <source>
        <dbReference type="ARBA" id="ARBA00022989"/>
    </source>
</evidence>
<evidence type="ECO:0000259" key="15">
    <source>
        <dbReference type="Pfam" id="PF16363"/>
    </source>
</evidence>
<keyword evidence="6" id="KW-0812">Transmembrane</keyword>
<comment type="similarity">
    <text evidence="4">Belongs to the NAD(P)-dependent epimerase/dehydratase family. UDP-glucuronic acid decarboxylase subfamily.</text>
</comment>
<comment type="subcellular location">
    <subcellularLocation>
        <location evidence="2">Golgi apparatus</location>
        <location evidence="2">Golgi stack membrane</location>
        <topology evidence="2">Single-pass type II membrane protein</topology>
    </subcellularLocation>
</comment>
<dbReference type="Pfam" id="PF16363">
    <property type="entry name" value="GDP_Man_Dehyd"/>
    <property type="match status" value="1"/>
</dbReference>
<keyword evidence="12" id="KW-0472">Membrane</keyword>
<comment type="pathway">
    <text evidence="3">Nucleotide-sugar biosynthesis; UDP-alpha-D-xylose biosynthesis; UDP-alpha-D-xylose from UDP-alpha-D-glucuronate: step 1/1.</text>
</comment>
<evidence type="ECO:0000313" key="17">
    <source>
        <dbReference type="Proteomes" id="UP000230790"/>
    </source>
</evidence>
<accession>A0A2M8QAG4</accession>
<dbReference type="GO" id="GO:0042732">
    <property type="term" value="P:D-xylose metabolic process"/>
    <property type="evidence" value="ECO:0007669"/>
    <property type="project" value="InterPro"/>
</dbReference>
<dbReference type="SUPFAM" id="SSF51735">
    <property type="entry name" value="NAD(P)-binding Rossmann-fold domains"/>
    <property type="match status" value="1"/>
</dbReference>
<evidence type="ECO:0000256" key="5">
    <source>
        <dbReference type="ARBA" id="ARBA00012290"/>
    </source>
</evidence>
<organism evidence="16 17">
    <name type="scientific">Candidatus Thermofonsia Clade 3 bacterium</name>
    <dbReference type="NCBI Taxonomy" id="2364212"/>
    <lineage>
        <taxon>Bacteria</taxon>
        <taxon>Bacillati</taxon>
        <taxon>Chloroflexota</taxon>
        <taxon>Candidatus Thermofontia</taxon>
        <taxon>Candidatus Thermofonsia Clade 3</taxon>
    </lineage>
</organism>
<evidence type="ECO:0000313" key="16">
    <source>
        <dbReference type="EMBL" id="PJF46803.1"/>
    </source>
</evidence>
<keyword evidence="8" id="KW-0735">Signal-anchor</keyword>
<dbReference type="GO" id="GO:0033320">
    <property type="term" value="P:UDP-D-xylose biosynthetic process"/>
    <property type="evidence" value="ECO:0007669"/>
    <property type="project" value="UniProtKB-UniPathway"/>
</dbReference>
<dbReference type="InterPro" id="IPR036291">
    <property type="entry name" value="NAD(P)-bd_dom_sf"/>
</dbReference>
<dbReference type="PANTHER" id="PTHR43078:SF6">
    <property type="entry name" value="UDP-GLUCURONIC ACID DECARBOXYLASE 1"/>
    <property type="match status" value="1"/>
</dbReference>
<comment type="caution">
    <text evidence="16">The sequence shown here is derived from an EMBL/GenBank/DDBJ whole genome shotgun (WGS) entry which is preliminary data.</text>
</comment>
<evidence type="ECO:0000256" key="7">
    <source>
        <dbReference type="ARBA" id="ARBA00022793"/>
    </source>
</evidence>
<keyword evidence="9" id="KW-1133">Transmembrane helix</keyword>
<dbReference type="EC" id="4.1.1.35" evidence="5"/>
<evidence type="ECO:0000256" key="10">
    <source>
        <dbReference type="ARBA" id="ARBA00023027"/>
    </source>
</evidence>
<dbReference type="GO" id="GO:0005737">
    <property type="term" value="C:cytoplasm"/>
    <property type="evidence" value="ECO:0007669"/>
    <property type="project" value="TreeGrafter"/>
</dbReference>
<evidence type="ECO:0000256" key="11">
    <source>
        <dbReference type="ARBA" id="ARBA00023034"/>
    </source>
</evidence>
<evidence type="ECO:0000256" key="12">
    <source>
        <dbReference type="ARBA" id="ARBA00023136"/>
    </source>
</evidence>
<evidence type="ECO:0000256" key="1">
    <source>
        <dbReference type="ARBA" id="ARBA00001911"/>
    </source>
</evidence>
<feature type="domain" description="NAD(P)-binding" evidence="15">
    <location>
        <begin position="4"/>
        <end position="307"/>
    </location>
</feature>
<evidence type="ECO:0000256" key="13">
    <source>
        <dbReference type="ARBA" id="ARBA00023180"/>
    </source>
</evidence>
<keyword evidence="10" id="KW-0520">NAD</keyword>
<proteinExistence type="inferred from homology"/>
<dbReference type="AlphaFoldDB" id="A0A2M8QAG4"/>